<protein>
    <recommendedName>
        <fullName evidence="1">DUF5753 domain-containing protein</fullName>
    </recommendedName>
</protein>
<dbReference type="AlphaFoldDB" id="A0A841D389"/>
<dbReference type="Proteomes" id="UP000562352">
    <property type="component" value="Unassembled WGS sequence"/>
</dbReference>
<sequence>MLHRQVGSRETMRGQLEHLLEISGPSVSVQVLPLSCVRIGLLAGFAIATAEDRSEVAYFETAVHGITTGDPSEVAEAARLFDAIRMEALPVSMSAALIERTAEQRWT</sequence>
<dbReference type="EMBL" id="JACHJJ010000006">
    <property type="protein sequence ID" value="MBB5962974.1"/>
    <property type="molecule type" value="Genomic_DNA"/>
</dbReference>
<feature type="domain" description="DUF5753" evidence="1">
    <location>
        <begin position="1"/>
        <end position="100"/>
    </location>
</feature>
<dbReference type="Pfam" id="PF19054">
    <property type="entry name" value="DUF5753"/>
    <property type="match status" value="1"/>
</dbReference>
<comment type="caution">
    <text evidence="2">The sequence shown here is derived from an EMBL/GenBank/DDBJ whole genome shotgun (WGS) entry which is preliminary data.</text>
</comment>
<evidence type="ECO:0000259" key="1">
    <source>
        <dbReference type="Pfam" id="PF19054"/>
    </source>
</evidence>
<reference evidence="2 3" key="1">
    <citation type="submission" date="2020-08" db="EMBL/GenBank/DDBJ databases">
        <title>Genomic Encyclopedia of Type Strains, Phase III (KMG-III): the genomes of soil and plant-associated and newly described type strains.</title>
        <authorList>
            <person name="Whitman W."/>
        </authorList>
    </citation>
    <scope>NUCLEOTIDE SEQUENCE [LARGE SCALE GENOMIC DNA]</scope>
    <source>
        <strain evidence="2 3">CECT 3303</strain>
    </source>
</reference>
<evidence type="ECO:0000313" key="2">
    <source>
        <dbReference type="EMBL" id="MBB5962974.1"/>
    </source>
</evidence>
<organism evidence="2 3">
    <name type="scientific">Planomonospora venezuelensis</name>
    <dbReference type="NCBI Taxonomy" id="1999"/>
    <lineage>
        <taxon>Bacteria</taxon>
        <taxon>Bacillati</taxon>
        <taxon>Actinomycetota</taxon>
        <taxon>Actinomycetes</taxon>
        <taxon>Streptosporangiales</taxon>
        <taxon>Streptosporangiaceae</taxon>
        <taxon>Planomonospora</taxon>
    </lineage>
</organism>
<evidence type="ECO:0000313" key="3">
    <source>
        <dbReference type="Proteomes" id="UP000562352"/>
    </source>
</evidence>
<gene>
    <name evidence="2" type="ORF">FHS22_002248</name>
</gene>
<accession>A0A841D389</accession>
<proteinExistence type="predicted"/>
<name>A0A841D389_PLAVE</name>
<dbReference type="RefSeq" id="WP_184940806.1">
    <property type="nucleotide sequence ID" value="NZ_BAAAWZ010000001.1"/>
</dbReference>
<dbReference type="InterPro" id="IPR043917">
    <property type="entry name" value="DUF5753"/>
</dbReference>
<keyword evidence="3" id="KW-1185">Reference proteome</keyword>